<keyword evidence="3" id="KW-1185">Reference proteome</keyword>
<feature type="transmembrane region" description="Helical" evidence="1">
    <location>
        <begin position="21"/>
        <end position="45"/>
    </location>
</feature>
<dbReference type="OrthoDB" id="5431364at2"/>
<feature type="transmembrane region" description="Helical" evidence="1">
    <location>
        <begin position="57"/>
        <end position="78"/>
    </location>
</feature>
<keyword evidence="1" id="KW-0812">Transmembrane</keyword>
<dbReference type="EMBL" id="FQXS01000044">
    <property type="protein sequence ID" value="SHI13230.1"/>
    <property type="molecule type" value="Genomic_DNA"/>
</dbReference>
<proteinExistence type="predicted"/>
<evidence type="ECO:0000313" key="3">
    <source>
        <dbReference type="Proteomes" id="UP000184139"/>
    </source>
</evidence>
<keyword evidence="1" id="KW-0472">Membrane</keyword>
<evidence type="ECO:0000313" key="2">
    <source>
        <dbReference type="EMBL" id="SHI13230.1"/>
    </source>
</evidence>
<dbReference type="Proteomes" id="UP000184139">
    <property type="component" value="Unassembled WGS sequence"/>
</dbReference>
<evidence type="ECO:0008006" key="4">
    <source>
        <dbReference type="Google" id="ProtNLM"/>
    </source>
</evidence>
<accession>A0A1M5YMR6</accession>
<evidence type="ECO:0000256" key="1">
    <source>
        <dbReference type="SAM" id="Phobius"/>
    </source>
</evidence>
<sequence length="181" mass="19946">MKKRIRRSTWVDPKYQLAQAAVGVAGNLLVAVLMAALMSWFYLLVFRAPLGVSHNRLVPLLVAGAVLFVMVGSAYVSFRRSRALAGMVRKIGVVMSAAAEGRFPDRPLVFRRDDYAAGLTGPLNRCLVEMRHRQQDTEQAAARLQKLADAVRGEAIVGPAVATLLEEQIGELCRREDRDEA</sequence>
<dbReference type="STRING" id="1121409.SAMN02745124_04222"/>
<gene>
    <name evidence="2" type="ORF">SAMN02745124_04222</name>
</gene>
<organism evidence="2 3">
    <name type="scientific">Desulfofustis glycolicus DSM 9705</name>
    <dbReference type="NCBI Taxonomy" id="1121409"/>
    <lineage>
        <taxon>Bacteria</taxon>
        <taxon>Pseudomonadati</taxon>
        <taxon>Thermodesulfobacteriota</taxon>
        <taxon>Desulfobulbia</taxon>
        <taxon>Desulfobulbales</taxon>
        <taxon>Desulfocapsaceae</taxon>
        <taxon>Desulfofustis</taxon>
    </lineage>
</organism>
<protein>
    <recommendedName>
        <fullName evidence="4">HAMP domain-containing protein</fullName>
    </recommendedName>
</protein>
<name>A0A1M5YMR6_9BACT</name>
<dbReference type="RefSeq" id="WP_073379206.1">
    <property type="nucleotide sequence ID" value="NZ_FQXS01000044.1"/>
</dbReference>
<keyword evidence="1" id="KW-1133">Transmembrane helix</keyword>
<dbReference type="AlphaFoldDB" id="A0A1M5YMR6"/>
<reference evidence="2 3" key="1">
    <citation type="submission" date="2016-11" db="EMBL/GenBank/DDBJ databases">
        <authorList>
            <person name="Jaros S."/>
            <person name="Januszkiewicz K."/>
            <person name="Wedrychowicz H."/>
        </authorList>
    </citation>
    <scope>NUCLEOTIDE SEQUENCE [LARGE SCALE GENOMIC DNA]</scope>
    <source>
        <strain evidence="2 3">DSM 9705</strain>
    </source>
</reference>